<dbReference type="Proteomes" id="UP000275078">
    <property type="component" value="Unassembled WGS sequence"/>
</dbReference>
<organism evidence="1 2">
    <name type="scientific">Ascobolus immersus RN42</name>
    <dbReference type="NCBI Taxonomy" id="1160509"/>
    <lineage>
        <taxon>Eukaryota</taxon>
        <taxon>Fungi</taxon>
        <taxon>Dikarya</taxon>
        <taxon>Ascomycota</taxon>
        <taxon>Pezizomycotina</taxon>
        <taxon>Pezizomycetes</taxon>
        <taxon>Pezizales</taxon>
        <taxon>Ascobolaceae</taxon>
        <taxon>Ascobolus</taxon>
    </lineage>
</organism>
<feature type="non-terminal residue" evidence="1">
    <location>
        <position position="1"/>
    </location>
</feature>
<reference evidence="1 2" key="1">
    <citation type="journal article" date="2018" name="Nat. Ecol. Evol.">
        <title>Pezizomycetes genomes reveal the molecular basis of ectomycorrhizal truffle lifestyle.</title>
        <authorList>
            <person name="Murat C."/>
            <person name="Payen T."/>
            <person name="Noel B."/>
            <person name="Kuo A."/>
            <person name="Morin E."/>
            <person name="Chen J."/>
            <person name="Kohler A."/>
            <person name="Krizsan K."/>
            <person name="Balestrini R."/>
            <person name="Da Silva C."/>
            <person name="Montanini B."/>
            <person name="Hainaut M."/>
            <person name="Levati E."/>
            <person name="Barry K.W."/>
            <person name="Belfiori B."/>
            <person name="Cichocki N."/>
            <person name="Clum A."/>
            <person name="Dockter R.B."/>
            <person name="Fauchery L."/>
            <person name="Guy J."/>
            <person name="Iotti M."/>
            <person name="Le Tacon F."/>
            <person name="Lindquist E.A."/>
            <person name="Lipzen A."/>
            <person name="Malagnac F."/>
            <person name="Mello A."/>
            <person name="Molinier V."/>
            <person name="Miyauchi S."/>
            <person name="Poulain J."/>
            <person name="Riccioni C."/>
            <person name="Rubini A."/>
            <person name="Sitrit Y."/>
            <person name="Splivallo R."/>
            <person name="Traeger S."/>
            <person name="Wang M."/>
            <person name="Zifcakova L."/>
            <person name="Wipf D."/>
            <person name="Zambonelli A."/>
            <person name="Paolocci F."/>
            <person name="Nowrousian M."/>
            <person name="Ottonello S."/>
            <person name="Baldrian P."/>
            <person name="Spatafora J.W."/>
            <person name="Henrissat B."/>
            <person name="Nagy L.G."/>
            <person name="Aury J.M."/>
            <person name="Wincker P."/>
            <person name="Grigoriev I.V."/>
            <person name="Bonfante P."/>
            <person name="Martin F.M."/>
        </authorList>
    </citation>
    <scope>NUCLEOTIDE SEQUENCE [LARGE SCALE GENOMIC DNA]</scope>
    <source>
        <strain evidence="1 2">RN42</strain>
    </source>
</reference>
<evidence type="ECO:0000313" key="2">
    <source>
        <dbReference type="Proteomes" id="UP000275078"/>
    </source>
</evidence>
<dbReference type="AlphaFoldDB" id="A0A3N4I4P7"/>
<dbReference type="EMBL" id="ML119696">
    <property type="protein sequence ID" value="RPA79668.1"/>
    <property type="molecule type" value="Genomic_DNA"/>
</dbReference>
<sequence length="118" mass="12958">TYFSRLKEPRVSTLCLGAGSLSPHALHTSAESSTSNTFQLETPLTPSRLRISTWDSITKATALTFEPPKTLDLGPVTRYELSWNPGQLATDPHSRVPHFLHDTPVLCEQGSPLLSTSR</sequence>
<name>A0A3N4I4P7_ASCIM</name>
<proteinExistence type="predicted"/>
<evidence type="ECO:0000313" key="1">
    <source>
        <dbReference type="EMBL" id="RPA79668.1"/>
    </source>
</evidence>
<keyword evidence="2" id="KW-1185">Reference proteome</keyword>
<accession>A0A3N4I4P7</accession>
<gene>
    <name evidence="1" type="ORF">BJ508DRAFT_377544</name>
</gene>
<protein>
    <submittedName>
        <fullName evidence="1">Uncharacterized protein</fullName>
    </submittedName>
</protein>